<reference evidence="1" key="1">
    <citation type="submission" date="2015-12" db="EMBL/GenBank/DDBJ databases">
        <title>Gene expression during late stages of embryo sac development: a critical building block for successful pollen-pistil interactions.</title>
        <authorList>
            <person name="Liu Y."/>
            <person name="Joly V."/>
            <person name="Sabar M."/>
            <person name="Matton D.P."/>
        </authorList>
    </citation>
    <scope>NUCLEOTIDE SEQUENCE</scope>
</reference>
<protein>
    <submittedName>
        <fullName evidence="1">Putative ovule protein</fullName>
    </submittedName>
</protein>
<evidence type="ECO:0000313" key="1">
    <source>
        <dbReference type="EMBL" id="JAP10921.1"/>
    </source>
</evidence>
<dbReference type="EMBL" id="GEDG01032235">
    <property type="protein sequence ID" value="JAP10921.1"/>
    <property type="molecule type" value="Transcribed_RNA"/>
</dbReference>
<feature type="non-terminal residue" evidence="1">
    <location>
        <position position="1"/>
    </location>
</feature>
<name>A0A0V0GTB1_SOLCH</name>
<accession>A0A0V0GTB1</accession>
<organism evidence="1">
    <name type="scientific">Solanum chacoense</name>
    <name type="common">Chaco potato</name>
    <dbReference type="NCBI Taxonomy" id="4108"/>
    <lineage>
        <taxon>Eukaryota</taxon>
        <taxon>Viridiplantae</taxon>
        <taxon>Streptophyta</taxon>
        <taxon>Embryophyta</taxon>
        <taxon>Tracheophyta</taxon>
        <taxon>Spermatophyta</taxon>
        <taxon>Magnoliopsida</taxon>
        <taxon>eudicotyledons</taxon>
        <taxon>Gunneridae</taxon>
        <taxon>Pentapetalae</taxon>
        <taxon>asterids</taxon>
        <taxon>lamiids</taxon>
        <taxon>Solanales</taxon>
        <taxon>Solanaceae</taxon>
        <taxon>Solanoideae</taxon>
        <taxon>Solaneae</taxon>
        <taxon>Solanum</taxon>
    </lineage>
</organism>
<sequence length="76" mass="8894">SADIPNSRSPVHYHQYLNYKQLLLQHISTENLLTKSLFGLTHCSQPHNYVTQILHLPRLLCRMGVTRVWVLYADYS</sequence>
<dbReference type="AlphaFoldDB" id="A0A0V0GTB1"/>
<proteinExistence type="predicted"/>